<protein>
    <submittedName>
        <fullName evidence="4">Uncharacterized protein</fullName>
    </submittedName>
</protein>
<dbReference type="Proteomes" id="UP000594262">
    <property type="component" value="Unplaced"/>
</dbReference>
<evidence type="ECO:0000256" key="1">
    <source>
        <dbReference type="SAM" id="SignalP"/>
    </source>
</evidence>
<dbReference type="RefSeq" id="XP_066935360.1">
    <property type="nucleotide sequence ID" value="XM_067079259.1"/>
</dbReference>
<evidence type="ECO:0000259" key="3">
    <source>
        <dbReference type="SMART" id="SM00254"/>
    </source>
</evidence>
<dbReference type="SMART" id="SM00198">
    <property type="entry name" value="SCP"/>
    <property type="match status" value="1"/>
</dbReference>
<evidence type="ECO:0000313" key="5">
    <source>
        <dbReference type="Proteomes" id="UP000594262"/>
    </source>
</evidence>
<keyword evidence="5" id="KW-1185">Reference proteome</keyword>
<dbReference type="EnsemblMetazoa" id="CLYHEMT005920.2">
    <property type="protein sequence ID" value="CLYHEMP005920.2"/>
    <property type="gene ID" value="CLYHEMG005920"/>
</dbReference>
<dbReference type="SMART" id="SM00254">
    <property type="entry name" value="ShKT"/>
    <property type="match status" value="1"/>
</dbReference>
<dbReference type="InterPro" id="IPR002413">
    <property type="entry name" value="V5_allergen-like"/>
</dbReference>
<accession>A0A7M5UXU2</accession>
<feature type="domain" description="SCP" evidence="2">
    <location>
        <begin position="90"/>
        <end position="233"/>
    </location>
</feature>
<dbReference type="PRINTS" id="PR00838">
    <property type="entry name" value="V5ALLERGEN"/>
</dbReference>
<evidence type="ECO:0000259" key="2">
    <source>
        <dbReference type="SMART" id="SM00198"/>
    </source>
</evidence>
<sequence>MYQRILVLLVALITISQGYGDGAMAEEMFQDGPKCKDRMSNCVSDLHAYCESHAIVKEDYCQKTCGFCTPDPPPAYVTAEPKITVEEMENIKATCLAAHNAKRSLHEMTPLMTYDMALARRAQTYVEYVLENNMKFDHDGFRKYNGYEDGVGENLFGSSSSDATSADAVTSWYNEINNYNFATGTKLSPEGGDIGHFTQLVWASSTKLGCGMAKSDKGTYVVSRYLPAGNMDGSYTIRVHELKGIHEETLS</sequence>
<dbReference type="PANTHER" id="PTHR10334">
    <property type="entry name" value="CYSTEINE-RICH SECRETORY PROTEIN-RELATED"/>
    <property type="match status" value="1"/>
</dbReference>
<dbReference type="InterPro" id="IPR001283">
    <property type="entry name" value="CRISP-related"/>
</dbReference>
<dbReference type="InterPro" id="IPR034113">
    <property type="entry name" value="SCP_GAPR1-like"/>
</dbReference>
<name>A0A7M5UXU2_9CNID</name>
<dbReference type="Pfam" id="PF00188">
    <property type="entry name" value="CAP"/>
    <property type="match status" value="1"/>
</dbReference>
<feature type="domain" description="ShKT" evidence="3">
    <location>
        <begin position="34"/>
        <end position="69"/>
    </location>
</feature>
<dbReference type="OrthoDB" id="337038at2759"/>
<dbReference type="InterPro" id="IPR018244">
    <property type="entry name" value="Allrgn_V5/Tpx1_CS"/>
</dbReference>
<dbReference type="Pfam" id="PF01549">
    <property type="entry name" value="ShK"/>
    <property type="match status" value="1"/>
</dbReference>
<organism evidence="4 5">
    <name type="scientific">Clytia hemisphaerica</name>
    <dbReference type="NCBI Taxonomy" id="252671"/>
    <lineage>
        <taxon>Eukaryota</taxon>
        <taxon>Metazoa</taxon>
        <taxon>Cnidaria</taxon>
        <taxon>Hydrozoa</taxon>
        <taxon>Hydroidolina</taxon>
        <taxon>Leptothecata</taxon>
        <taxon>Obeliida</taxon>
        <taxon>Clytiidae</taxon>
        <taxon>Clytia</taxon>
    </lineage>
</organism>
<feature type="signal peptide" evidence="1">
    <location>
        <begin position="1"/>
        <end position="20"/>
    </location>
</feature>
<reference evidence="4" key="1">
    <citation type="submission" date="2021-01" db="UniProtKB">
        <authorList>
            <consortium name="EnsemblMetazoa"/>
        </authorList>
    </citation>
    <scope>IDENTIFICATION</scope>
</reference>
<dbReference type="EnsemblMetazoa" id="CLYHEMT005920.1">
    <property type="protein sequence ID" value="CLYHEMP005920.1"/>
    <property type="gene ID" value="CLYHEMG005920"/>
</dbReference>
<dbReference type="GO" id="GO:0005576">
    <property type="term" value="C:extracellular region"/>
    <property type="evidence" value="ECO:0007669"/>
    <property type="project" value="InterPro"/>
</dbReference>
<dbReference type="Gene3D" id="3.40.33.10">
    <property type="entry name" value="CAP"/>
    <property type="match status" value="1"/>
</dbReference>
<dbReference type="InterPro" id="IPR014044">
    <property type="entry name" value="CAP_dom"/>
</dbReference>
<dbReference type="PRINTS" id="PR00837">
    <property type="entry name" value="V5TPXLIKE"/>
</dbReference>
<evidence type="ECO:0000313" key="4">
    <source>
        <dbReference type="EnsemblMetazoa" id="CLYHEMP005920.2"/>
    </source>
</evidence>
<dbReference type="PROSITE" id="PS01009">
    <property type="entry name" value="CRISP_1"/>
    <property type="match status" value="1"/>
</dbReference>
<feature type="chain" id="PRO_5036206754" evidence="1">
    <location>
        <begin position="21"/>
        <end position="251"/>
    </location>
</feature>
<dbReference type="GeneID" id="136822957"/>
<dbReference type="SUPFAM" id="SSF55797">
    <property type="entry name" value="PR-1-like"/>
    <property type="match status" value="1"/>
</dbReference>
<proteinExistence type="predicted"/>
<dbReference type="InterPro" id="IPR003582">
    <property type="entry name" value="ShKT_dom"/>
</dbReference>
<dbReference type="CDD" id="cd05382">
    <property type="entry name" value="CAP_GAPR1-like"/>
    <property type="match status" value="1"/>
</dbReference>
<dbReference type="InterPro" id="IPR035940">
    <property type="entry name" value="CAP_sf"/>
</dbReference>
<dbReference type="AlphaFoldDB" id="A0A7M5UXU2"/>
<keyword evidence="1" id="KW-0732">Signal</keyword>